<evidence type="ECO:0000313" key="2">
    <source>
        <dbReference type="EMBL" id="AGS44495.1"/>
    </source>
</evidence>
<dbReference type="GO" id="GO:0004519">
    <property type="term" value="F:endonuclease activity"/>
    <property type="evidence" value="ECO:0007669"/>
    <property type="project" value="InterPro"/>
</dbReference>
<protein>
    <recommendedName>
        <fullName evidence="1">Homing endonuclease LAGLIDADG domain-containing protein</fullName>
    </recommendedName>
</protein>
<dbReference type="Pfam" id="PF00961">
    <property type="entry name" value="LAGLIDADG_1"/>
    <property type="match status" value="1"/>
</dbReference>
<keyword evidence="2" id="KW-0496">Mitochondrion</keyword>
<gene>
    <name evidence="2" type="primary">cox1-I3</name>
</gene>
<dbReference type="EMBL" id="KC993196">
    <property type="protein sequence ID" value="AGS44495.1"/>
    <property type="molecule type" value="Genomic_DNA"/>
</dbReference>
<dbReference type="AlphaFoldDB" id="S5TNY3"/>
<dbReference type="Gene3D" id="3.10.28.10">
    <property type="entry name" value="Homing endonucleases"/>
    <property type="match status" value="1"/>
</dbReference>
<dbReference type="InterPro" id="IPR004860">
    <property type="entry name" value="LAGLIDADG_dom"/>
</dbReference>
<proteinExistence type="predicted"/>
<accession>S5TNY3</accession>
<evidence type="ECO:0000259" key="1">
    <source>
        <dbReference type="Pfam" id="PF00961"/>
    </source>
</evidence>
<geneLocation type="mitochondrion" evidence="2"/>
<reference evidence="2" key="1">
    <citation type="submission" date="2013-04" db="EMBL/GenBank/DDBJ databases">
        <authorList>
            <person name="Valach M."/>
            <person name="Hegedusova E."/>
            <person name="Brejova B."/>
            <person name="Nosek J."/>
        </authorList>
    </citation>
    <scope>NUCLEOTIDE SEQUENCE</scope>
    <source>
        <strain evidence="2">NRRL Y-27940</strain>
    </source>
</reference>
<name>S5TNY3_9ASCO</name>
<dbReference type="RefSeq" id="YP_008475174.1">
    <property type="nucleotide sequence ID" value="NC_022170.1"/>
</dbReference>
<sequence length="144" mass="17391">MNDYKGLLLVLDETYDFYNTWLAGYIDANGDFFFRIDSKNDIHTIYMGLIIFSNNDELLHQIKSFLGGYVDFNNNINKYYYKSYHDEYLNIIHIYDNINFISEKKRRELIYMKAIHHTTKGRFDLHGLLFLKISRFVNKINKYK</sequence>
<feature type="domain" description="Homing endonuclease LAGLIDADG" evidence="1">
    <location>
        <begin position="22"/>
        <end position="107"/>
    </location>
</feature>
<dbReference type="InterPro" id="IPR027434">
    <property type="entry name" value="Homing_endonucl"/>
</dbReference>
<organism evidence="2">
    <name type="scientific">Candida labiduridarum</name>
    <dbReference type="NCBI Taxonomy" id="434042"/>
    <lineage>
        <taxon>Eukaryota</taxon>
        <taxon>Fungi</taxon>
        <taxon>Dikarya</taxon>
        <taxon>Ascomycota</taxon>
        <taxon>Saccharomycotina</taxon>
        <taxon>Pichiomycetes</taxon>
        <taxon>Debaryomycetaceae</taxon>
        <taxon>Candida/Lodderomyces clade</taxon>
        <taxon>Candida</taxon>
    </lineage>
</organism>
<dbReference type="GeneID" id="16695090"/>
<dbReference type="SUPFAM" id="SSF55608">
    <property type="entry name" value="Homing endonucleases"/>
    <property type="match status" value="1"/>
</dbReference>